<dbReference type="GO" id="GO:0016853">
    <property type="term" value="F:isomerase activity"/>
    <property type="evidence" value="ECO:0007669"/>
    <property type="project" value="UniProtKB-KW"/>
</dbReference>
<accession>A0ABT3SWI9</accession>
<evidence type="ECO:0000259" key="1">
    <source>
        <dbReference type="Pfam" id="PF13145"/>
    </source>
</evidence>
<feature type="domain" description="PpiC" evidence="1">
    <location>
        <begin position="153"/>
        <end position="279"/>
    </location>
</feature>
<dbReference type="Proteomes" id="UP001143307">
    <property type="component" value="Unassembled WGS sequence"/>
</dbReference>
<dbReference type="Pfam" id="PF13145">
    <property type="entry name" value="Rotamase_2"/>
    <property type="match status" value="1"/>
</dbReference>
<dbReference type="EMBL" id="SHNP01000004">
    <property type="protein sequence ID" value="MCX2974366.1"/>
    <property type="molecule type" value="Genomic_DNA"/>
</dbReference>
<gene>
    <name evidence="2" type="ORF">EYC87_12310</name>
</gene>
<comment type="caution">
    <text evidence="2">The sequence shown here is derived from an EMBL/GenBank/DDBJ whole genome shotgun (WGS) entry which is preliminary data.</text>
</comment>
<name>A0ABT3SWI9_9GAMM</name>
<keyword evidence="3" id="KW-1185">Reference proteome</keyword>
<keyword evidence="2" id="KW-0413">Isomerase</keyword>
<proteinExistence type="predicted"/>
<dbReference type="RefSeq" id="WP_279253147.1">
    <property type="nucleotide sequence ID" value="NZ_SHNP01000004.1"/>
</dbReference>
<sequence>MKFLARLNRPWMHFLVLGAGLFWAQGKLFPQPPVVIGPLADVRVESLQQQWTSTVGRPPGEDQLQRMIMAELDRDMMFQRALELDLHLYDSVVYQRLLRNMHFLGLADGRSDEALYKQALEMRLHLGDEVVKRRLIQIIEQLMLASNPPGAATEAEILAEFEKRREELRRPPRFSIEHIYFNREREGEIAAAIATIGEKNLGPEQARELSSPFLPGYRFKYQTPEQLARHFGAAFVVNLEQTKPSAGQWVGPVRSTYGLHYVYVGELEPSRDATLDEVRAVLVRDIDSRARSTALLKSTQRMREDYEMML</sequence>
<evidence type="ECO:0000313" key="2">
    <source>
        <dbReference type="EMBL" id="MCX2974366.1"/>
    </source>
</evidence>
<protein>
    <submittedName>
        <fullName evidence="2">Peptidyl-prolyl cis-trans isomerase</fullName>
    </submittedName>
</protein>
<dbReference type="InterPro" id="IPR000297">
    <property type="entry name" value="PPIase_PpiC"/>
</dbReference>
<organism evidence="2 3">
    <name type="scientific">Candidatus Seongchinamella marina</name>
    <dbReference type="NCBI Taxonomy" id="2518990"/>
    <lineage>
        <taxon>Bacteria</taxon>
        <taxon>Pseudomonadati</taxon>
        <taxon>Pseudomonadota</taxon>
        <taxon>Gammaproteobacteria</taxon>
        <taxon>Cellvibrionales</taxon>
        <taxon>Halieaceae</taxon>
        <taxon>Seongchinamella</taxon>
    </lineage>
</organism>
<reference evidence="2" key="1">
    <citation type="submission" date="2019-02" db="EMBL/GenBank/DDBJ databases">
        <authorList>
            <person name="Li S.-H."/>
        </authorList>
    </citation>
    <scope>NUCLEOTIDE SEQUENCE</scope>
    <source>
        <strain evidence="2">IMCC8485</strain>
    </source>
</reference>
<evidence type="ECO:0000313" key="3">
    <source>
        <dbReference type="Proteomes" id="UP001143307"/>
    </source>
</evidence>